<sequence>MWKSTSWVVTLFFVKGPMADLQQEQNQARPSNLHPCLLHYSILGGGKKLLVCLIHILNMNDCALHWFKYLPPNLVEFRINKLSPQC</sequence>
<accession>A0A974C7R2</accession>
<gene>
    <name evidence="1" type="ORF">XELAEV_18039418mg</name>
</gene>
<evidence type="ECO:0000313" key="1">
    <source>
        <dbReference type="EMBL" id="OCT68122.1"/>
    </source>
</evidence>
<protein>
    <submittedName>
        <fullName evidence="1">Uncharacterized protein</fullName>
    </submittedName>
</protein>
<dbReference type="Proteomes" id="UP000694892">
    <property type="component" value="Chromosome 8L"/>
</dbReference>
<dbReference type="AlphaFoldDB" id="A0A974C7R2"/>
<organism evidence="1 2">
    <name type="scientific">Xenopus laevis</name>
    <name type="common">African clawed frog</name>
    <dbReference type="NCBI Taxonomy" id="8355"/>
    <lineage>
        <taxon>Eukaryota</taxon>
        <taxon>Metazoa</taxon>
        <taxon>Chordata</taxon>
        <taxon>Craniata</taxon>
        <taxon>Vertebrata</taxon>
        <taxon>Euteleostomi</taxon>
        <taxon>Amphibia</taxon>
        <taxon>Batrachia</taxon>
        <taxon>Anura</taxon>
        <taxon>Pipoidea</taxon>
        <taxon>Pipidae</taxon>
        <taxon>Xenopodinae</taxon>
        <taxon>Xenopus</taxon>
        <taxon>Xenopus</taxon>
    </lineage>
</organism>
<name>A0A974C7R2_XENLA</name>
<evidence type="ECO:0000313" key="2">
    <source>
        <dbReference type="Proteomes" id="UP000694892"/>
    </source>
</evidence>
<proteinExistence type="predicted"/>
<dbReference type="EMBL" id="CM004480">
    <property type="protein sequence ID" value="OCT68122.1"/>
    <property type="molecule type" value="Genomic_DNA"/>
</dbReference>
<reference evidence="2" key="1">
    <citation type="journal article" date="2016" name="Nature">
        <title>Genome evolution in the allotetraploid frog Xenopus laevis.</title>
        <authorList>
            <person name="Session A.M."/>
            <person name="Uno Y."/>
            <person name="Kwon T."/>
            <person name="Chapman J.A."/>
            <person name="Toyoda A."/>
            <person name="Takahashi S."/>
            <person name="Fukui A."/>
            <person name="Hikosaka A."/>
            <person name="Suzuki A."/>
            <person name="Kondo M."/>
            <person name="van Heeringen S.J."/>
            <person name="Quigley I."/>
            <person name="Heinz S."/>
            <person name="Ogino H."/>
            <person name="Ochi H."/>
            <person name="Hellsten U."/>
            <person name="Lyons J.B."/>
            <person name="Simakov O."/>
            <person name="Putnam N."/>
            <person name="Stites J."/>
            <person name="Kuroki Y."/>
            <person name="Tanaka T."/>
            <person name="Michiue T."/>
            <person name="Watanabe M."/>
            <person name="Bogdanovic O."/>
            <person name="Lister R."/>
            <person name="Georgiou G."/>
            <person name="Paranjpe S.S."/>
            <person name="van Kruijsbergen I."/>
            <person name="Shu S."/>
            <person name="Carlson J."/>
            <person name="Kinoshita T."/>
            <person name="Ohta Y."/>
            <person name="Mawaribuchi S."/>
            <person name="Jenkins J."/>
            <person name="Grimwood J."/>
            <person name="Schmutz J."/>
            <person name="Mitros T."/>
            <person name="Mozaffari S.V."/>
            <person name="Suzuki Y."/>
            <person name="Haramoto Y."/>
            <person name="Yamamoto T.S."/>
            <person name="Takagi C."/>
            <person name="Heald R."/>
            <person name="Miller K."/>
            <person name="Haudenschild C."/>
            <person name="Kitzman J."/>
            <person name="Nakayama T."/>
            <person name="Izutsu Y."/>
            <person name="Robert J."/>
            <person name="Fortriede J."/>
            <person name="Burns K."/>
            <person name="Lotay V."/>
            <person name="Karimi K."/>
            <person name="Yasuoka Y."/>
            <person name="Dichmann D.S."/>
            <person name="Flajnik M.F."/>
            <person name="Houston D.W."/>
            <person name="Shendure J."/>
            <person name="DuPasquier L."/>
            <person name="Vize P.D."/>
            <person name="Zorn A.M."/>
            <person name="Ito M."/>
            <person name="Marcotte E.M."/>
            <person name="Wallingford J.B."/>
            <person name="Ito Y."/>
            <person name="Asashima M."/>
            <person name="Ueno N."/>
            <person name="Matsuda Y."/>
            <person name="Veenstra G.J."/>
            <person name="Fujiyama A."/>
            <person name="Harland R.M."/>
            <person name="Taira M."/>
            <person name="Rokhsar D.S."/>
        </authorList>
    </citation>
    <scope>NUCLEOTIDE SEQUENCE [LARGE SCALE GENOMIC DNA]</scope>
    <source>
        <strain evidence="2">J</strain>
    </source>
</reference>